<name>A0A6A6KEB3_HEVBR</name>
<evidence type="ECO:0000313" key="3">
    <source>
        <dbReference type="Proteomes" id="UP000467840"/>
    </source>
</evidence>
<organism evidence="2 3">
    <name type="scientific">Hevea brasiliensis</name>
    <name type="common">Para rubber tree</name>
    <name type="synonym">Siphonia brasiliensis</name>
    <dbReference type="NCBI Taxonomy" id="3981"/>
    <lineage>
        <taxon>Eukaryota</taxon>
        <taxon>Viridiplantae</taxon>
        <taxon>Streptophyta</taxon>
        <taxon>Embryophyta</taxon>
        <taxon>Tracheophyta</taxon>
        <taxon>Spermatophyta</taxon>
        <taxon>Magnoliopsida</taxon>
        <taxon>eudicotyledons</taxon>
        <taxon>Gunneridae</taxon>
        <taxon>Pentapetalae</taxon>
        <taxon>rosids</taxon>
        <taxon>fabids</taxon>
        <taxon>Malpighiales</taxon>
        <taxon>Euphorbiaceae</taxon>
        <taxon>Crotonoideae</taxon>
        <taxon>Micrandreae</taxon>
        <taxon>Hevea</taxon>
    </lineage>
</organism>
<accession>A0A6A6KEB3</accession>
<proteinExistence type="predicted"/>
<dbReference type="EMBL" id="JAAGAX010000017">
    <property type="protein sequence ID" value="KAF2286764.1"/>
    <property type="molecule type" value="Genomic_DNA"/>
</dbReference>
<gene>
    <name evidence="2" type="ORF">GH714_028413</name>
</gene>
<comment type="caution">
    <text evidence="2">The sequence shown here is derived from an EMBL/GenBank/DDBJ whole genome shotgun (WGS) entry which is preliminary data.</text>
</comment>
<sequence>MRFTAGWRPTGACGACWGATRAKTRFRRPSAGPKANRACGSDLRARQAQNEVRSARRELEAQMDAREQLAGSARGNEVQTGKRERQVRAGSQRGRGSNARGNCEARAGPQARFKSRTGAARHAREASSVRGLGASSPKRGSLCAAARQNESIS</sequence>
<feature type="compositionally biased region" description="Basic and acidic residues" evidence="1">
    <location>
        <begin position="53"/>
        <end position="67"/>
    </location>
</feature>
<feature type="region of interest" description="Disordered" evidence="1">
    <location>
        <begin position="28"/>
        <end position="153"/>
    </location>
</feature>
<dbReference type="Proteomes" id="UP000467840">
    <property type="component" value="Chromosome 3"/>
</dbReference>
<protein>
    <submittedName>
        <fullName evidence="2">Uncharacterized protein</fullName>
    </submittedName>
</protein>
<keyword evidence="3" id="KW-1185">Reference proteome</keyword>
<dbReference type="AlphaFoldDB" id="A0A6A6KEB3"/>
<reference evidence="2 3" key="1">
    <citation type="journal article" date="2020" name="Mol. Plant">
        <title>The Chromosome-Based Rubber Tree Genome Provides New Insights into Spurge Genome Evolution and Rubber Biosynthesis.</title>
        <authorList>
            <person name="Liu J."/>
            <person name="Shi C."/>
            <person name="Shi C.C."/>
            <person name="Li W."/>
            <person name="Zhang Q.J."/>
            <person name="Zhang Y."/>
            <person name="Li K."/>
            <person name="Lu H.F."/>
            <person name="Shi C."/>
            <person name="Zhu S.T."/>
            <person name="Xiao Z.Y."/>
            <person name="Nan H."/>
            <person name="Yue Y."/>
            <person name="Zhu X.G."/>
            <person name="Wu Y."/>
            <person name="Hong X.N."/>
            <person name="Fan G.Y."/>
            <person name="Tong Y."/>
            <person name="Zhang D."/>
            <person name="Mao C.L."/>
            <person name="Liu Y.L."/>
            <person name="Hao S.J."/>
            <person name="Liu W.Q."/>
            <person name="Lv M.Q."/>
            <person name="Zhang H.B."/>
            <person name="Liu Y."/>
            <person name="Hu-Tang G.R."/>
            <person name="Wang J.P."/>
            <person name="Wang J.H."/>
            <person name="Sun Y.H."/>
            <person name="Ni S.B."/>
            <person name="Chen W.B."/>
            <person name="Zhang X.C."/>
            <person name="Jiao Y.N."/>
            <person name="Eichler E.E."/>
            <person name="Li G.H."/>
            <person name="Liu X."/>
            <person name="Gao L.Z."/>
        </authorList>
    </citation>
    <scope>NUCLEOTIDE SEQUENCE [LARGE SCALE GENOMIC DNA]</scope>
    <source>
        <strain evidence="3">cv. GT1</strain>
        <tissue evidence="2">Leaf</tissue>
    </source>
</reference>
<evidence type="ECO:0000313" key="2">
    <source>
        <dbReference type="EMBL" id="KAF2286764.1"/>
    </source>
</evidence>
<evidence type="ECO:0000256" key="1">
    <source>
        <dbReference type="SAM" id="MobiDB-lite"/>
    </source>
</evidence>